<sequence>MVRLYENGKPRSEIIREYDLTPLTIGKTAFSFRHFPNRHI</sequence>
<evidence type="ECO:0000313" key="2">
    <source>
        <dbReference type="Proteomes" id="UP000254224"/>
    </source>
</evidence>
<proteinExistence type="predicted"/>
<evidence type="ECO:0000313" key="1">
    <source>
        <dbReference type="EMBL" id="SUK14298.1"/>
    </source>
</evidence>
<protein>
    <submittedName>
        <fullName evidence="1">Transposase</fullName>
    </submittedName>
</protein>
<dbReference type="AlphaFoldDB" id="A0A8G2HY11"/>
<dbReference type="RefSeq" id="WP_258792551.1">
    <property type="nucleotide sequence ID" value="NZ_UHAR01000002.1"/>
</dbReference>
<reference evidence="1 2" key="1">
    <citation type="submission" date="2018-06" db="EMBL/GenBank/DDBJ databases">
        <authorList>
            <consortium name="Pathogen Informatics"/>
            <person name="Doyle S."/>
        </authorList>
    </citation>
    <scope>NUCLEOTIDE SEQUENCE [LARGE SCALE GENOMIC DNA]</scope>
    <source>
        <strain evidence="1 2">NCTC7972</strain>
    </source>
</reference>
<name>A0A8G2HY11_STAAU</name>
<accession>A0A8G2HY11</accession>
<dbReference type="Proteomes" id="UP000254224">
    <property type="component" value="Unassembled WGS sequence"/>
</dbReference>
<organism evidence="1 2">
    <name type="scientific">Staphylococcus aureus</name>
    <dbReference type="NCBI Taxonomy" id="1280"/>
    <lineage>
        <taxon>Bacteria</taxon>
        <taxon>Bacillati</taxon>
        <taxon>Bacillota</taxon>
        <taxon>Bacilli</taxon>
        <taxon>Bacillales</taxon>
        <taxon>Staphylococcaceae</taxon>
        <taxon>Staphylococcus</taxon>
    </lineage>
</organism>
<gene>
    <name evidence="1" type="ORF">NCTC7972_00119</name>
</gene>
<comment type="caution">
    <text evidence="1">The sequence shown here is derived from an EMBL/GenBank/DDBJ whole genome shotgun (WGS) entry which is preliminary data.</text>
</comment>
<dbReference type="EMBL" id="UHAI01000002">
    <property type="protein sequence ID" value="SUK14298.1"/>
    <property type="molecule type" value="Genomic_DNA"/>
</dbReference>